<dbReference type="GO" id="GO:0008652">
    <property type="term" value="P:amino acid biosynthetic process"/>
    <property type="evidence" value="ECO:0007669"/>
    <property type="project" value="UniProtKB-KW"/>
</dbReference>
<evidence type="ECO:0000256" key="5">
    <source>
        <dbReference type="ARBA" id="ARBA00022840"/>
    </source>
</evidence>
<dbReference type="Proteomes" id="UP000282654">
    <property type="component" value="Unassembled WGS sequence"/>
</dbReference>
<evidence type="ECO:0000256" key="1">
    <source>
        <dbReference type="ARBA" id="ARBA00022605"/>
    </source>
</evidence>
<feature type="binding site" evidence="7">
    <location>
        <position position="118"/>
    </location>
    <ligand>
        <name>ATP</name>
        <dbReference type="ChEBI" id="CHEBI:30616"/>
    </ligand>
</feature>
<comment type="cofactor">
    <cofactor evidence="7">
        <name>Mg(2+)</name>
        <dbReference type="ChEBI" id="CHEBI:18420"/>
    </cofactor>
    <text evidence="7">Binds 1 Mg(2+) ion per subunit.</text>
</comment>
<keyword evidence="5 7" id="KW-0067">ATP-binding</keyword>
<dbReference type="CDD" id="cd00464">
    <property type="entry name" value="SK"/>
    <property type="match status" value="1"/>
</dbReference>
<feature type="binding site" evidence="7">
    <location>
        <begin position="11"/>
        <end position="16"/>
    </location>
    <ligand>
        <name>ATP</name>
        <dbReference type="ChEBI" id="CHEBI:30616"/>
    </ligand>
</feature>
<organism evidence="8 9">
    <name type="scientific">Thermodesulfitimonas autotrophica</name>
    <dbReference type="NCBI Taxonomy" id="1894989"/>
    <lineage>
        <taxon>Bacteria</taxon>
        <taxon>Bacillati</taxon>
        <taxon>Bacillota</taxon>
        <taxon>Clostridia</taxon>
        <taxon>Thermoanaerobacterales</taxon>
        <taxon>Thermoanaerobacteraceae</taxon>
        <taxon>Thermodesulfitimonas</taxon>
    </lineage>
</organism>
<accession>A0A3N5B0Q2</accession>
<dbReference type="PRINTS" id="PR01100">
    <property type="entry name" value="SHIKIMTKNASE"/>
</dbReference>
<dbReference type="SUPFAM" id="SSF52540">
    <property type="entry name" value="P-loop containing nucleoside triphosphate hydrolases"/>
    <property type="match status" value="1"/>
</dbReference>
<feature type="binding site" evidence="7">
    <location>
        <position position="152"/>
    </location>
    <ligand>
        <name>ATP</name>
        <dbReference type="ChEBI" id="CHEBI:30616"/>
    </ligand>
</feature>
<dbReference type="UniPathway" id="UPA00053">
    <property type="reaction ID" value="UER00088"/>
</dbReference>
<keyword evidence="3 7" id="KW-0547">Nucleotide-binding</keyword>
<dbReference type="HAMAP" id="MF_00109">
    <property type="entry name" value="Shikimate_kinase"/>
    <property type="match status" value="1"/>
</dbReference>
<evidence type="ECO:0000313" key="8">
    <source>
        <dbReference type="EMBL" id="RPF49210.1"/>
    </source>
</evidence>
<dbReference type="GO" id="GO:0004765">
    <property type="term" value="F:shikimate kinase activity"/>
    <property type="evidence" value="ECO:0007669"/>
    <property type="project" value="UniProtKB-UniRule"/>
</dbReference>
<comment type="catalytic activity">
    <reaction evidence="7">
        <text>shikimate + ATP = 3-phosphoshikimate + ADP + H(+)</text>
        <dbReference type="Rhea" id="RHEA:13121"/>
        <dbReference type="ChEBI" id="CHEBI:15378"/>
        <dbReference type="ChEBI" id="CHEBI:30616"/>
        <dbReference type="ChEBI" id="CHEBI:36208"/>
        <dbReference type="ChEBI" id="CHEBI:145989"/>
        <dbReference type="ChEBI" id="CHEBI:456216"/>
        <dbReference type="EC" id="2.7.1.71"/>
    </reaction>
</comment>
<comment type="caution">
    <text evidence="8">The sequence shown here is derived from an EMBL/GenBank/DDBJ whole genome shotgun (WGS) entry which is preliminary data.</text>
</comment>
<keyword evidence="1 7" id="KW-0028">Amino-acid biosynthesis</keyword>
<dbReference type="PANTHER" id="PTHR21087:SF16">
    <property type="entry name" value="SHIKIMATE KINASE 1, CHLOROPLASTIC"/>
    <property type="match status" value="1"/>
</dbReference>
<dbReference type="PANTHER" id="PTHR21087">
    <property type="entry name" value="SHIKIMATE KINASE"/>
    <property type="match status" value="1"/>
</dbReference>
<sequence>MKNVVLIGFMGTGKTAIGKRLARLLGWEFIDTDAEIERLTGKSVARIFAEDGEVRFRSEENLLCRKLTQRERLVIATGGGMVLNPENVALLKQNGVLIKLYADPEVIIGRVKAKKERRPLLKGNLEERVRELLAAREEAYSIADFAVDTGKQDPDSSAAIIYDYLRKRNLLDGDVSG</sequence>
<name>A0A3N5B0Q2_9THEO</name>
<dbReference type="EC" id="2.7.1.71" evidence="7"/>
<dbReference type="AlphaFoldDB" id="A0A3N5B0Q2"/>
<keyword evidence="6 7" id="KW-0057">Aromatic amino acid biosynthesis</keyword>
<keyword evidence="2 7" id="KW-0808">Transferase</keyword>
<gene>
    <name evidence="7" type="primary">aroK</name>
    <name evidence="8" type="ORF">EDD75_0014</name>
</gene>
<reference evidence="8 9" key="1">
    <citation type="submission" date="2018-11" db="EMBL/GenBank/DDBJ databases">
        <title>Genomic Encyclopedia of Type Strains, Phase IV (KMG-IV): sequencing the most valuable type-strain genomes for metagenomic binning, comparative biology and taxonomic classification.</title>
        <authorList>
            <person name="Goeker M."/>
        </authorList>
    </citation>
    <scope>NUCLEOTIDE SEQUENCE [LARGE SCALE GENOMIC DNA]</scope>
    <source>
        <strain evidence="8 9">DSM 102936</strain>
    </source>
</reference>
<dbReference type="Gene3D" id="3.40.50.300">
    <property type="entry name" value="P-loop containing nucleotide triphosphate hydrolases"/>
    <property type="match status" value="1"/>
</dbReference>
<dbReference type="GO" id="GO:0005524">
    <property type="term" value="F:ATP binding"/>
    <property type="evidence" value="ECO:0007669"/>
    <property type="project" value="UniProtKB-UniRule"/>
</dbReference>
<dbReference type="EMBL" id="RKRE01000001">
    <property type="protein sequence ID" value="RPF49210.1"/>
    <property type="molecule type" value="Genomic_DNA"/>
</dbReference>
<comment type="pathway">
    <text evidence="7">Metabolic intermediate biosynthesis; chorismate biosynthesis; chorismate from D-erythrose 4-phosphate and phosphoenolpyruvate: step 5/7.</text>
</comment>
<dbReference type="RefSeq" id="WP_123926239.1">
    <property type="nucleotide sequence ID" value="NZ_RKRE01000001.1"/>
</dbReference>
<evidence type="ECO:0000313" key="9">
    <source>
        <dbReference type="Proteomes" id="UP000282654"/>
    </source>
</evidence>
<dbReference type="GO" id="GO:0009073">
    <property type="term" value="P:aromatic amino acid family biosynthetic process"/>
    <property type="evidence" value="ECO:0007669"/>
    <property type="project" value="UniProtKB-KW"/>
</dbReference>
<comment type="similarity">
    <text evidence="7">Belongs to the shikimate kinase family.</text>
</comment>
<evidence type="ECO:0000256" key="6">
    <source>
        <dbReference type="ARBA" id="ARBA00023141"/>
    </source>
</evidence>
<feature type="binding site" evidence="7">
    <location>
        <position position="79"/>
    </location>
    <ligand>
        <name>substrate</name>
    </ligand>
</feature>
<keyword evidence="7" id="KW-0479">Metal-binding</keyword>
<evidence type="ECO:0000256" key="7">
    <source>
        <dbReference type="HAMAP-Rule" id="MF_00109"/>
    </source>
</evidence>
<feature type="binding site" evidence="7">
    <location>
        <position position="136"/>
    </location>
    <ligand>
        <name>substrate</name>
    </ligand>
</feature>
<comment type="subunit">
    <text evidence="7">Monomer.</text>
</comment>
<dbReference type="Pfam" id="PF01202">
    <property type="entry name" value="SKI"/>
    <property type="match status" value="1"/>
</dbReference>
<keyword evidence="9" id="KW-1185">Reference proteome</keyword>
<evidence type="ECO:0000256" key="2">
    <source>
        <dbReference type="ARBA" id="ARBA00022679"/>
    </source>
</evidence>
<dbReference type="InterPro" id="IPR031322">
    <property type="entry name" value="Shikimate/glucono_kinase"/>
</dbReference>
<evidence type="ECO:0000256" key="4">
    <source>
        <dbReference type="ARBA" id="ARBA00022777"/>
    </source>
</evidence>
<keyword evidence="7" id="KW-0963">Cytoplasm</keyword>
<dbReference type="GO" id="GO:0000287">
    <property type="term" value="F:magnesium ion binding"/>
    <property type="evidence" value="ECO:0007669"/>
    <property type="project" value="UniProtKB-UniRule"/>
</dbReference>
<proteinExistence type="inferred from homology"/>
<feature type="binding site" evidence="7">
    <location>
        <position position="33"/>
    </location>
    <ligand>
        <name>substrate</name>
    </ligand>
</feature>
<comment type="function">
    <text evidence="7">Catalyzes the specific phosphorylation of the 3-hydroxyl group of shikimic acid using ATP as a cosubstrate.</text>
</comment>
<feature type="binding site" evidence="7">
    <location>
        <position position="15"/>
    </location>
    <ligand>
        <name>Mg(2+)</name>
        <dbReference type="ChEBI" id="CHEBI:18420"/>
    </ligand>
</feature>
<comment type="subcellular location">
    <subcellularLocation>
        <location evidence="7">Cytoplasm</location>
    </subcellularLocation>
</comment>
<dbReference type="GO" id="GO:0005829">
    <property type="term" value="C:cytosol"/>
    <property type="evidence" value="ECO:0007669"/>
    <property type="project" value="TreeGrafter"/>
</dbReference>
<dbReference type="GO" id="GO:0009423">
    <property type="term" value="P:chorismate biosynthetic process"/>
    <property type="evidence" value="ECO:0007669"/>
    <property type="project" value="UniProtKB-UniRule"/>
</dbReference>
<protein>
    <recommendedName>
        <fullName evidence="7">Shikimate kinase</fullName>
        <shortName evidence="7">SK</shortName>
        <ecNumber evidence="7">2.7.1.71</ecNumber>
    </recommendedName>
</protein>
<dbReference type="InterPro" id="IPR027417">
    <property type="entry name" value="P-loop_NTPase"/>
</dbReference>
<feature type="binding site" evidence="7">
    <location>
        <position position="57"/>
    </location>
    <ligand>
        <name>substrate</name>
    </ligand>
</feature>
<keyword evidence="4 7" id="KW-0418">Kinase</keyword>
<keyword evidence="7" id="KW-0460">Magnesium</keyword>
<dbReference type="OrthoDB" id="9800332at2"/>
<evidence type="ECO:0000256" key="3">
    <source>
        <dbReference type="ARBA" id="ARBA00022741"/>
    </source>
</evidence>
<dbReference type="NCBIfam" id="NF010553">
    <property type="entry name" value="PRK13947.1"/>
    <property type="match status" value="1"/>
</dbReference>
<dbReference type="InterPro" id="IPR000623">
    <property type="entry name" value="Shikimate_kinase/TSH1"/>
</dbReference>